<dbReference type="SMART" id="SM00822">
    <property type="entry name" value="PKS_KR"/>
    <property type="match status" value="1"/>
</dbReference>
<dbReference type="PANTHER" id="PTHR43115:SF4">
    <property type="entry name" value="DEHYDROGENASE_REDUCTASE SDR FAMILY MEMBER 11"/>
    <property type="match status" value="1"/>
</dbReference>
<keyword evidence="6" id="KW-1185">Reference proteome</keyword>
<comment type="caution">
    <text evidence="5">The sequence shown here is derived from an EMBL/GenBank/DDBJ whole genome shotgun (WGS) entry which is preliminary data.</text>
</comment>
<dbReference type="PANTHER" id="PTHR43115">
    <property type="entry name" value="DEHYDROGENASE/REDUCTASE SDR FAMILY MEMBER 11"/>
    <property type="match status" value="1"/>
</dbReference>
<reference evidence="5" key="1">
    <citation type="journal article" date="2014" name="Genome Announc.">
        <title>Draft Genome Sequence of Lactobacillus oryzae Strain SG293T.</title>
        <authorList>
            <person name="Tanizawa Y."/>
            <person name="Fujisawa T."/>
            <person name="Mochizuki T."/>
            <person name="Kaminuma E."/>
            <person name="Nakamura Y."/>
            <person name="Tohno M."/>
        </authorList>
    </citation>
    <scope>NUCLEOTIDE SEQUENCE [LARGE SCALE GENOMIC DNA]</scope>
    <source>
        <strain evidence="5">SG293</strain>
    </source>
</reference>
<feature type="domain" description="Ketoreductase" evidence="4">
    <location>
        <begin position="3"/>
        <end position="189"/>
    </location>
</feature>
<protein>
    <submittedName>
        <fullName evidence="5">Short-chain dehydrogenase/reductase SDR</fullName>
    </submittedName>
</protein>
<dbReference type="FunFam" id="3.40.50.720:FF:000047">
    <property type="entry name" value="NADP-dependent L-serine/L-allo-threonine dehydrogenase"/>
    <property type="match status" value="1"/>
</dbReference>
<dbReference type="eggNOG" id="COG4221">
    <property type="taxonomic scope" value="Bacteria"/>
</dbReference>
<dbReference type="Pfam" id="PF00106">
    <property type="entry name" value="adh_short"/>
    <property type="match status" value="1"/>
</dbReference>
<keyword evidence="2" id="KW-0560">Oxidoreductase</keyword>
<comment type="similarity">
    <text evidence="1 3">Belongs to the short-chain dehydrogenases/reductases (SDR) family.</text>
</comment>
<gene>
    <name evidence="5" type="ORF">LOSG293_230070</name>
</gene>
<organism evidence="5 6">
    <name type="scientific">Secundilactobacillus oryzae JCM 18671</name>
    <dbReference type="NCBI Taxonomy" id="1291743"/>
    <lineage>
        <taxon>Bacteria</taxon>
        <taxon>Bacillati</taxon>
        <taxon>Bacillota</taxon>
        <taxon>Bacilli</taxon>
        <taxon>Lactobacillales</taxon>
        <taxon>Lactobacillaceae</taxon>
        <taxon>Secundilactobacillus</taxon>
    </lineage>
</organism>
<dbReference type="PROSITE" id="PS00061">
    <property type="entry name" value="ADH_SHORT"/>
    <property type="match status" value="1"/>
</dbReference>
<name>A0A081BJP1_9LACO</name>
<dbReference type="PRINTS" id="PR00081">
    <property type="entry name" value="GDHRDH"/>
</dbReference>
<evidence type="ECO:0000313" key="6">
    <source>
        <dbReference type="Proteomes" id="UP000028700"/>
    </source>
</evidence>
<evidence type="ECO:0000256" key="1">
    <source>
        <dbReference type="ARBA" id="ARBA00006484"/>
    </source>
</evidence>
<dbReference type="STRING" id="1291743.LOSG293_230070"/>
<dbReference type="InterPro" id="IPR020904">
    <property type="entry name" value="Sc_DH/Rdtase_CS"/>
</dbReference>
<dbReference type="GO" id="GO:0016616">
    <property type="term" value="F:oxidoreductase activity, acting on the CH-OH group of donors, NAD or NADP as acceptor"/>
    <property type="evidence" value="ECO:0007669"/>
    <property type="project" value="UniProtKB-ARBA"/>
</dbReference>
<accession>A0A081BJP1</accession>
<sequence length="244" mass="26334">MSKVIVITGASSGIGEATAKKLADNGNQVVVSARREDRLKQLVAKIEAAGGQAVYHVTDVTKREEVADLAKFAVDTYGKIDVWMNNAGLMPQSTLDRYKIDEWDRMIDVNIKGVLYGIAAALPYMREQKSGHIINTSSVAGHAVHPGGSVYSATKFAVRVISEGLRQEEALAESNIRISVISPGAVATELPDTITDPDTKKRVDKLYEDFAIDAERVAAAVQYAVDAPADTAINEIVIRPTSQH</sequence>
<dbReference type="Gene3D" id="3.40.50.720">
    <property type="entry name" value="NAD(P)-binding Rossmann-like Domain"/>
    <property type="match status" value="1"/>
</dbReference>
<dbReference type="Proteomes" id="UP000028700">
    <property type="component" value="Unassembled WGS sequence"/>
</dbReference>
<dbReference type="PRINTS" id="PR00080">
    <property type="entry name" value="SDRFAMILY"/>
</dbReference>
<evidence type="ECO:0000259" key="4">
    <source>
        <dbReference type="SMART" id="SM00822"/>
    </source>
</evidence>
<evidence type="ECO:0000313" key="5">
    <source>
        <dbReference type="EMBL" id="GAK48259.1"/>
    </source>
</evidence>
<dbReference type="AlphaFoldDB" id="A0A081BJP1"/>
<dbReference type="OrthoDB" id="9775296at2"/>
<dbReference type="InterPro" id="IPR036291">
    <property type="entry name" value="NAD(P)-bd_dom_sf"/>
</dbReference>
<dbReference type="InterPro" id="IPR057326">
    <property type="entry name" value="KR_dom"/>
</dbReference>
<dbReference type="RefSeq" id="WP_034528530.1">
    <property type="nucleotide sequence ID" value="NZ_BBAZ01000022.1"/>
</dbReference>
<evidence type="ECO:0000256" key="2">
    <source>
        <dbReference type="ARBA" id="ARBA00023002"/>
    </source>
</evidence>
<evidence type="ECO:0000256" key="3">
    <source>
        <dbReference type="RuleBase" id="RU000363"/>
    </source>
</evidence>
<proteinExistence type="inferred from homology"/>
<dbReference type="InterPro" id="IPR002347">
    <property type="entry name" value="SDR_fam"/>
</dbReference>
<dbReference type="SUPFAM" id="SSF51735">
    <property type="entry name" value="NAD(P)-binding Rossmann-fold domains"/>
    <property type="match status" value="1"/>
</dbReference>
<dbReference type="EMBL" id="BBJM01000023">
    <property type="protein sequence ID" value="GAK48259.1"/>
    <property type="molecule type" value="Genomic_DNA"/>
</dbReference>